<dbReference type="EMBL" id="OQ297695">
    <property type="protein sequence ID" value="WCZ55745.1"/>
    <property type="molecule type" value="Genomic_RNA"/>
</dbReference>
<keyword evidence="2" id="KW-0472">Membrane</keyword>
<organism evidence="3">
    <name type="scientific">Niviventer confucianus coronavirus</name>
    <dbReference type="NCBI Taxonomy" id="3027596"/>
    <lineage>
        <taxon>Viruses</taxon>
        <taxon>Riboviria</taxon>
        <taxon>Orthornavirae</taxon>
        <taxon>Pisuviricota</taxon>
        <taxon>Pisoniviricetes</taxon>
        <taxon>Nidovirales</taxon>
        <taxon>Cornidovirineae</taxon>
        <taxon>Coronaviridae</taxon>
        <taxon>Coronavirinae</taxon>
    </lineage>
</organism>
<reference evidence="3" key="1">
    <citation type="journal article" date="2023" name="Nat. Commun.">
        <title>Virus diversity, wildlife-domestic animal circulation and potential zoonotic viruses of small mammals, pangolins and zoo animals.</title>
        <authorList>
            <person name="Cui X."/>
            <person name="Fan K."/>
            <person name="Liang X."/>
            <person name="Gong W."/>
            <person name="Chen W."/>
            <person name="He B."/>
            <person name="Chen X."/>
            <person name="Wang H."/>
            <person name="Wang X."/>
            <person name="Zhang P."/>
            <person name="Lu X."/>
            <person name="Chen R."/>
            <person name="Lin K."/>
            <person name="Liu J."/>
            <person name="Zhai J."/>
            <person name="Liu D.X."/>
            <person name="Shan F."/>
            <person name="Li Y."/>
            <person name="Chen R.A."/>
            <person name="Meng H."/>
            <person name="Li X."/>
            <person name="Mi S."/>
            <person name="Jiang J."/>
            <person name="Zhou N."/>
            <person name="Chen Z."/>
            <person name="Zou J.-J."/>
            <person name="Ge D."/>
            <person name="Yang Q."/>
            <person name="He K."/>
            <person name="Chen T."/>
            <person name="Wu Y.-J."/>
            <person name="Lu H."/>
            <person name="Irwin D.M."/>
            <person name="Shen X."/>
            <person name="Hu Y."/>
            <person name="Lu X."/>
            <person name="Ding C."/>
            <person name="Guan Y."/>
            <person name="Tu C."/>
            <person name="Shen Y."/>
        </authorList>
    </citation>
    <scope>NUCLEOTIDE SEQUENCE</scope>
    <source>
        <strain evidence="3">SC/C4-18.18/2021</strain>
    </source>
</reference>
<sequence length="150" mass="16567">MKPISRARNLTFTMRSDSVKIIAILVLTPLLIALVVGVCLLHLSFVISGLDIRNTTNPSARIGTVCYTISAPPTPVVTYGDDGRVTLIKPTDTYTSVYLGKFRGFDTSTTGFKTPDYSTSIKPIFTTGKPYNFRHLPKFRRPTPTWNPGL</sequence>
<name>A0AAT9T7A0_9NIDO</name>
<evidence type="ECO:0000256" key="1">
    <source>
        <dbReference type="ARBA" id="ARBA00009395"/>
    </source>
</evidence>
<proteinExistence type="inferred from homology"/>
<evidence type="ECO:0000313" key="3">
    <source>
        <dbReference type="EMBL" id="WCZ55745.1"/>
    </source>
</evidence>
<feature type="transmembrane region" description="Helical" evidence="2">
    <location>
        <begin position="21"/>
        <end position="47"/>
    </location>
</feature>
<dbReference type="InterPro" id="IPR005603">
    <property type="entry name" value="Corona_NS4"/>
</dbReference>
<evidence type="ECO:0000256" key="2">
    <source>
        <dbReference type="SAM" id="Phobius"/>
    </source>
</evidence>
<comment type="similarity">
    <text evidence="1">Belongs to the coronaviruses ns4/ns4.8 protein family.</text>
</comment>
<keyword evidence="2" id="KW-0812">Transmembrane</keyword>
<keyword evidence="2" id="KW-1133">Transmembrane helix</keyword>
<protein>
    <submittedName>
        <fullName evidence="3">ORF5a protein</fullName>
    </submittedName>
</protein>
<dbReference type="Pfam" id="PF03905">
    <property type="entry name" value="Corona_NS4"/>
    <property type="match status" value="1"/>
</dbReference>
<accession>A0AAT9T7A0</accession>